<dbReference type="GO" id="GO:0001665">
    <property type="term" value="F:alpha-N-acetylgalactosaminide alpha-2,6-sialyltransferase activity"/>
    <property type="evidence" value="ECO:0007669"/>
    <property type="project" value="UniProtKB-EC"/>
</dbReference>
<evidence type="ECO:0000256" key="14">
    <source>
        <dbReference type="ARBA" id="ARBA00039109"/>
    </source>
</evidence>
<evidence type="ECO:0000256" key="16">
    <source>
        <dbReference type="ARBA" id="ARBA00052285"/>
    </source>
</evidence>
<keyword evidence="10" id="KW-0472">Membrane</keyword>
<evidence type="ECO:0000256" key="2">
    <source>
        <dbReference type="ARBA" id="ARBA00004922"/>
    </source>
</evidence>
<dbReference type="Proteomes" id="UP001318040">
    <property type="component" value="Chromosome 43"/>
</dbReference>
<evidence type="ECO:0000256" key="5">
    <source>
        <dbReference type="ARBA" id="ARBA00022679"/>
    </source>
</evidence>
<comment type="similarity">
    <text evidence="3">Belongs to the glycosyltransferase 29 family.</text>
</comment>
<evidence type="ECO:0000256" key="17">
    <source>
        <dbReference type="SAM" id="MobiDB-lite"/>
    </source>
</evidence>
<dbReference type="InterPro" id="IPR001675">
    <property type="entry name" value="Glyco_trans_29"/>
</dbReference>
<comment type="catalytic activity">
    <reaction evidence="13">
        <text>a beta-D-galactosyl-(1-&gt;3)-N-acetyl-alpha-D-galactosaminyl derivative + CMP-N-acetyl-beta-neuraminate = a beta-D-galactosyl-(1-&gt;3)-[N-acetyl-alpha-neuraminyl-(2-&gt;6)]-N-acetyl-alpha-D-galactosaminyl derivative + CMP + H(+)</text>
        <dbReference type="Rhea" id="RHEA:11136"/>
        <dbReference type="ChEBI" id="CHEBI:15378"/>
        <dbReference type="ChEBI" id="CHEBI:57812"/>
        <dbReference type="ChEBI" id="CHEBI:60377"/>
        <dbReference type="ChEBI" id="CHEBI:133470"/>
        <dbReference type="ChEBI" id="CHEBI:140764"/>
        <dbReference type="EC" id="2.4.3.3"/>
    </reaction>
    <physiologicalReaction direction="left-to-right" evidence="13">
        <dbReference type="Rhea" id="RHEA:11137"/>
    </physiologicalReaction>
</comment>
<feature type="region of interest" description="Disordered" evidence="17">
    <location>
        <begin position="1"/>
        <end position="95"/>
    </location>
</feature>
<accession>A0AAJ7U043</accession>
<comment type="pathway">
    <text evidence="2">Protein modification; protein glycosylation.</text>
</comment>
<reference evidence="19" key="1">
    <citation type="submission" date="2025-08" db="UniProtKB">
        <authorList>
            <consortium name="RefSeq"/>
        </authorList>
    </citation>
    <scope>IDENTIFICATION</scope>
    <source>
        <tissue evidence="19">Sperm</tissue>
    </source>
</reference>
<keyword evidence="4" id="KW-0328">Glycosyltransferase</keyword>
<gene>
    <name evidence="19" type="primary">LOC116951416</name>
</gene>
<evidence type="ECO:0000256" key="15">
    <source>
        <dbReference type="ARBA" id="ARBA00050664"/>
    </source>
</evidence>
<dbReference type="RefSeq" id="XP_032825873.1">
    <property type="nucleotide sequence ID" value="XM_032969982.1"/>
</dbReference>
<comment type="catalytic activity">
    <reaction evidence="15">
        <text>a 3-O-[N-acetyl-alpha-neuraminyl-(2-&gt;3)-beta-D-galactosyl-(1-&gt;3)-N-acetyl-alpha-D-galactosaminyl]-L-threonyl-[protein] + CMP-N-acetyl-beta-neuraminate = a 3-O-{alpha-Neu5Ac-(2-&gt;3)-beta-D-Gal-(1-&gt;3)-[alpha-Neu5Ac-(2-&gt;6)]-alpha-D-GalNAc}-L-threonyl-[protein] + CMP + H(+)</text>
        <dbReference type="Rhea" id="RHEA:81659"/>
        <dbReference type="Rhea" id="RHEA-COMP:14417"/>
        <dbReference type="Rhea" id="RHEA-COMP:16763"/>
        <dbReference type="ChEBI" id="CHEBI:15378"/>
        <dbReference type="ChEBI" id="CHEBI:57812"/>
        <dbReference type="ChEBI" id="CHEBI:60377"/>
        <dbReference type="ChEBI" id="CHEBI:139598"/>
        <dbReference type="ChEBI" id="CHEBI:156398"/>
    </reaction>
    <physiologicalReaction direction="left-to-right" evidence="15">
        <dbReference type="Rhea" id="RHEA:81660"/>
    </physiologicalReaction>
</comment>
<comment type="subcellular location">
    <subcellularLocation>
        <location evidence="1">Golgi apparatus membrane</location>
        <topology evidence="1">Single-pass type II membrane protein</topology>
    </subcellularLocation>
</comment>
<protein>
    <recommendedName>
        <fullName evidence="14">alpha-N-acetylgalactosaminide alpha-2,6-sialyltransferase</fullName>
        <ecNumber evidence="14">2.4.3.3</ecNumber>
    </recommendedName>
</protein>
<name>A0AAJ7U043_PETMA</name>
<keyword evidence="7" id="KW-0735">Signal-anchor</keyword>
<dbReference type="FunFam" id="3.90.1480.20:FF:000015">
    <property type="entry name" value="Lactosylceramide alpha-2,3-sialyltransferase"/>
    <property type="match status" value="1"/>
</dbReference>
<evidence type="ECO:0000256" key="6">
    <source>
        <dbReference type="ARBA" id="ARBA00022692"/>
    </source>
</evidence>
<dbReference type="Pfam" id="PF00777">
    <property type="entry name" value="Glyco_transf_29"/>
    <property type="match status" value="1"/>
</dbReference>
<dbReference type="PANTHER" id="PTHR45941:SF2">
    <property type="entry name" value="ALPHA-N-ACETYLGALACTOSAMINIDE ALPHA-2,6-SIALYLTRANSFERASE 2-LIKE"/>
    <property type="match status" value="1"/>
</dbReference>
<keyword evidence="6" id="KW-0812">Transmembrane</keyword>
<keyword evidence="5" id="KW-0808">Transferase</keyword>
<evidence type="ECO:0000256" key="13">
    <source>
        <dbReference type="ARBA" id="ARBA00036348"/>
    </source>
</evidence>
<proteinExistence type="inferred from homology"/>
<evidence type="ECO:0000256" key="7">
    <source>
        <dbReference type="ARBA" id="ARBA00022968"/>
    </source>
</evidence>
<evidence type="ECO:0000256" key="12">
    <source>
        <dbReference type="ARBA" id="ARBA00023180"/>
    </source>
</evidence>
<evidence type="ECO:0000313" key="18">
    <source>
        <dbReference type="Proteomes" id="UP001318040"/>
    </source>
</evidence>
<dbReference type="InterPro" id="IPR038578">
    <property type="entry name" value="GT29-like_sf"/>
</dbReference>
<keyword evidence="12" id="KW-0325">Glycoprotein</keyword>
<evidence type="ECO:0000313" key="19">
    <source>
        <dbReference type="RefSeq" id="XP_032825873.1"/>
    </source>
</evidence>
<evidence type="ECO:0000256" key="3">
    <source>
        <dbReference type="ARBA" id="ARBA00006003"/>
    </source>
</evidence>
<evidence type="ECO:0000256" key="9">
    <source>
        <dbReference type="ARBA" id="ARBA00023034"/>
    </source>
</evidence>
<dbReference type="KEGG" id="pmrn:116951416"/>
<evidence type="ECO:0000256" key="8">
    <source>
        <dbReference type="ARBA" id="ARBA00022989"/>
    </source>
</evidence>
<dbReference type="EC" id="2.4.3.3" evidence="14"/>
<evidence type="ECO:0000256" key="1">
    <source>
        <dbReference type="ARBA" id="ARBA00004323"/>
    </source>
</evidence>
<keyword evidence="18" id="KW-1185">Reference proteome</keyword>
<evidence type="ECO:0000256" key="4">
    <source>
        <dbReference type="ARBA" id="ARBA00022676"/>
    </source>
</evidence>
<keyword evidence="8" id="KW-1133">Transmembrane helix</keyword>
<feature type="compositionally biased region" description="Basic and acidic residues" evidence="17">
    <location>
        <begin position="19"/>
        <end position="29"/>
    </location>
</feature>
<dbReference type="AlphaFoldDB" id="A0AAJ7U043"/>
<evidence type="ECO:0000256" key="11">
    <source>
        <dbReference type="ARBA" id="ARBA00023157"/>
    </source>
</evidence>
<dbReference type="GO" id="GO:0000139">
    <property type="term" value="C:Golgi membrane"/>
    <property type="evidence" value="ECO:0007669"/>
    <property type="project" value="UniProtKB-SubCell"/>
</dbReference>
<organism evidence="18 19">
    <name type="scientific">Petromyzon marinus</name>
    <name type="common">Sea lamprey</name>
    <dbReference type="NCBI Taxonomy" id="7757"/>
    <lineage>
        <taxon>Eukaryota</taxon>
        <taxon>Metazoa</taxon>
        <taxon>Chordata</taxon>
        <taxon>Craniata</taxon>
        <taxon>Vertebrata</taxon>
        <taxon>Cyclostomata</taxon>
        <taxon>Hyperoartia</taxon>
        <taxon>Petromyzontiformes</taxon>
        <taxon>Petromyzontidae</taxon>
        <taxon>Petromyzon</taxon>
    </lineage>
</organism>
<keyword evidence="9" id="KW-0333">Golgi apparatus</keyword>
<comment type="catalytic activity">
    <reaction evidence="16">
        <text>a 3-O-[N-acetyl-alpha-D-galactosaminyl]-L-threonyl-[protein] + CMP-N-acetyl-beta-neuraminate = a 3-O-[N-acetyl-alpha-neuraminosyl-(2-&gt;6)-N-acetyl-alpha-D-galactosaminyl]-L-threonyl-[protein] + CMP + H(+)</text>
        <dbReference type="Rhea" id="RHEA:81643"/>
        <dbReference type="Rhea" id="RHEA-COMP:11689"/>
        <dbReference type="Rhea" id="RHEA-COMP:19720"/>
        <dbReference type="ChEBI" id="CHEBI:15378"/>
        <dbReference type="ChEBI" id="CHEBI:57812"/>
        <dbReference type="ChEBI" id="CHEBI:60377"/>
        <dbReference type="ChEBI" id="CHEBI:87075"/>
        <dbReference type="ChEBI" id="CHEBI:231970"/>
    </reaction>
    <physiologicalReaction direction="left-to-right" evidence="16">
        <dbReference type="Rhea" id="RHEA:81644"/>
    </physiologicalReaction>
</comment>
<keyword evidence="11" id="KW-1015">Disulfide bond</keyword>
<evidence type="ECO:0000256" key="10">
    <source>
        <dbReference type="ARBA" id="ARBA00023136"/>
    </source>
</evidence>
<dbReference type="Gene3D" id="3.90.1480.20">
    <property type="entry name" value="Glycosyl transferase family 29"/>
    <property type="match status" value="1"/>
</dbReference>
<dbReference type="PANTHER" id="PTHR45941">
    <property type="entry name" value="ALPHA-N-ACETYLGALACTOSAMINIDE ALPHA-2,6-SIALYLTRANSFERASE 2-LIKE-RELATED"/>
    <property type="match status" value="1"/>
</dbReference>
<sequence length="563" mass="63839">MKPAEPGHVEGSSQVESGRTPEHNEHNEPSHQPGANRRTRERNRPPVRPSARPPARRHWPRIKPPSATRFSPRPAGLNNHKAAHSNKSSPPVKGYYGRVKSTRRLAEFGEPSDPGVSAMALLVSGIIRAVLPKTLAIKSFVVLCVLGAGILFGFHVTVHKSLCVRNDASCQDILWKRAQTLFQKLKVGNTAAPAAGDVVAVMEDVVTTTETDYRDDEEEGVHEWLQQNVNESIKIGNDNDYFREAKAAPSSCPQSLRKRVMANAELRRLFQFDLPVLLSKSHLNFNEWQRLIKYRLPYGWRGMNWTDMVDAMESLGAPENRELFDDRMGKESGSCVRCAVVGNGGILSGAGMGKEIDAHDYVFRMNGAITDGFESDVGTRTSFYMFSTNTMKNSRLAYQEFGFQHPSWSPETRYIFIPCGHQDYYMVTAAARGSLVHKGDDKNDRPWTYFGKENVGKKIKMLHPDFLRYLKNNFLPSGILQTDFRNFYRPSTGAIALLTALHTCDEVSAYGFITSNFRKFPDHYFDKNQKLVFYINHDLSLEKKLWRKLNQLDIMKLYRRKMA</sequence>